<dbReference type="AlphaFoldDB" id="A0A0F9LS22"/>
<accession>A0A0F9LS22</accession>
<name>A0A0F9LS22_9ZZZZ</name>
<proteinExistence type="predicted"/>
<evidence type="ECO:0000313" key="1">
    <source>
        <dbReference type="EMBL" id="KKM97969.1"/>
    </source>
</evidence>
<dbReference type="EMBL" id="LAZR01005684">
    <property type="protein sequence ID" value="KKM97969.1"/>
    <property type="molecule type" value="Genomic_DNA"/>
</dbReference>
<protein>
    <submittedName>
        <fullName evidence="1">Uncharacterized protein</fullName>
    </submittedName>
</protein>
<gene>
    <name evidence="1" type="ORF">LCGC14_1162680</name>
</gene>
<reference evidence="1" key="1">
    <citation type="journal article" date="2015" name="Nature">
        <title>Complex archaea that bridge the gap between prokaryotes and eukaryotes.</title>
        <authorList>
            <person name="Spang A."/>
            <person name="Saw J.H."/>
            <person name="Jorgensen S.L."/>
            <person name="Zaremba-Niedzwiedzka K."/>
            <person name="Martijn J."/>
            <person name="Lind A.E."/>
            <person name="van Eijk R."/>
            <person name="Schleper C."/>
            <person name="Guy L."/>
            <person name="Ettema T.J."/>
        </authorList>
    </citation>
    <scope>NUCLEOTIDE SEQUENCE</scope>
</reference>
<comment type="caution">
    <text evidence="1">The sequence shown here is derived from an EMBL/GenBank/DDBJ whole genome shotgun (WGS) entry which is preliminary data.</text>
</comment>
<sequence>MVSRKVKSGSIGVSKNSVGNILLQTTDNSDQSRVVLTLRQASEIAEHLQMLIYELQEDMVWKCIVCEQTLEPEYKGSIYSARWPNIEGGTISIDFGYGSKFDQMNGFGAKKEVQSCICDKCFEQKKHLTREVTSRTITKWKLVEE</sequence>
<organism evidence="1">
    <name type="scientific">marine sediment metagenome</name>
    <dbReference type="NCBI Taxonomy" id="412755"/>
    <lineage>
        <taxon>unclassified sequences</taxon>
        <taxon>metagenomes</taxon>
        <taxon>ecological metagenomes</taxon>
    </lineage>
</organism>